<name>M5U272_9BACT</name>
<dbReference type="Gene3D" id="2.40.160.10">
    <property type="entry name" value="Porin"/>
    <property type="match status" value="1"/>
</dbReference>
<evidence type="ECO:0000313" key="2">
    <source>
        <dbReference type="Proteomes" id="UP000011885"/>
    </source>
</evidence>
<dbReference type="InterPro" id="IPR023614">
    <property type="entry name" value="Porin_dom_sf"/>
</dbReference>
<dbReference type="PATRIC" id="fig|1263870.3.peg.3184"/>
<organism evidence="1 2">
    <name type="scientific">Rhodopirellula sallentina SM41</name>
    <dbReference type="NCBI Taxonomy" id="1263870"/>
    <lineage>
        <taxon>Bacteria</taxon>
        <taxon>Pseudomonadati</taxon>
        <taxon>Planctomycetota</taxon>
        <taxon>Planctomycetia</taxon>
        <taxon>Pirellulales</taxon>
        <taxon>Pirellulaceae</taxon>
        <taxon>Rhodopirellula</taxon>
    </lineage>
</organism>
<protein>
    <submittedName>
        <fullName evidence="1">Uncharacterized protein</fullName>
    </submittedName>
</protein>
<sequence>MLGTIYDGFTAEHLDRNQFGEDYNSAWSVNARLDIDRITLAGEYVTTTDDWPVTQSQVFAYRTEAAYWFDRGPCGSHASVSWSSGEQGPSGSEFEFNNQLVIGYGKRFSPRCRASVEYVRSSGFAPLIDITTVSDRDVVQDSVVLGLNLIL</sequence>
<dbReference type="Proteomes" id="UP000011885">
    <property type="component" value="Unassembled WGS sequence"/>
</dbReference>
<keyword evidence="2" id="KW-1185">Reference proteome</keyword>
<evidence type="ECO:0000313" key="1">
    <source>
        <dbReference type="EMBL" id="EMI55535.1"/>
    </source>
</evidence>
<comment type="caution">
    <text evidence="1">The sequence shown here is derived from an EMBL/GenBank/DDBJ whole genome shotgun (WGS) entry which is preliminary data.</text>
</comment>
<proteinExistence type="predicted"/>
<accession>M5U272</accession>
<dbReference type="AlphaFoldDB" id="M5U272"/>
<dbReference type="SUPFAM" id="SSF56935">
    <property type="entry name" value="Porins"/>
    <property type="match status" value="1"/>
</dbReference>
<reference evidence="1 2" key="1">
    <citation type="journal article" date="2013" name="Mar. Genomics">
        <title>Expression of sulfatases in Rhodopirellula baltica and the diversity of sulfatases in the genus Rhodopirellula.</title>
        <authorList>
            <person name="Wegner C.E."/>
            <person name="Richter-Heitmann T."/>
            <person name="Klindworth A."/>
            <person name="Klockow C."/>
            <person name="Richter M."/>
            <person name="Achstetter T."/>
            <person name="Glockner F.O."/>
            <person name="Harder J."/>
        </authorList>
    </citation>
    <scope>NUCLEOTIDE SEQUENCE [LARGE SCALE GENOMIC DNA]</scope>
    <source>
        <strain evidence="1 2">SM41</strain>
    </source>
</reference>
<dbReference type="EMBL" id="ANOH01000209">
    <property type="protein sequence ID" value="EMI55535.1"/>
    <property type="molecule type" value="Genomic_DNA"/>
</dbReference>
<gene>
    <name evidence="1" type="ORF">RSSM_02995</name>
</gene>